<dbReference type="SUPFAM" id="SSF57567">
    <property type="entry name" value="Serine protease inhibitors"/>
    <property type="match status" value="1"/>
</dbReference>
<protein>
    <recommendedName>
        <fullName evidence="4">TIL domain-containing protein</fullName>
    </recommendedName>
</protein>
<reference evidence="2 3" key="1">
    <citation type="journal article" date="2017" name="Curr. Biol.">
        <title>The Evolution of Venom by Co-option of Single-Copy Genes.</title>
        <authorList>
            <person name="Martinson E.O."/>
            <person name="Mrinalini"/>
            <person name="Kelkar Y.D."/>
            <person name="Chang C.H."/>
            <person name="Werren J.H."/>
        </authorList>
    </citation>
    <scope>NUCLEOTIDE SEQUENCE [LARGE SCALE GENOMIC DNA]</scope>
    <source>
        <strain evidence="2 3">Alberta</strain>
        <tissue evidence="2">Whole body</tissue>
    </source>
</reference>
<feature type="chain" id="PRO_5012556732" description="TIL domain-containing protein" evidence="1">
    <location>
        <begin position="21"/>
        <end position="82"/>
    </location>
</feature>
<evidence type="ECO:0000313" key="2">
    <source>
        <dbReference type="EMBL" id="OXU29911.1"/>
    </source>
</evidence>
<keyword evidence="1" id="KW-0732">Signal</keyword>
<evidence type="ECO:0000256" key="1">
    <source>
        <dbReference type="SAM" id="SignalP"/>
    </source>
</evidence>
<sequence>MIKMFAFCVLLVVGASLVTMQETTAAHQCPANQTRNTGCRPVLPQKCNEHIYSQPIICDSPVCTCSSGYILKGSACVKPQDC</sequence>
<dbReference type="Gene3D" id="2.10.25.10">
    <property type="entry name" value="Laminin"/>
    <property type="match status" value="1"/>
</dbReference>
<dbReference type="InterPro" id="IPR036084">
    <property type="entry name" value="Ser_inhib-like_sf"/>
</dbReference>
<evidence type="ECO:0008006" key="4">
    <source>
        <dbReference type="Google" id="ProtNLM"/>
    </source>
</evidence>
<name>A0A232FGM9_9HYME</name>
<dbReference type="EMBL" id="NNAY01000222">
    <property type="protein sequence ID" value="OXU29911.1"/>
    <property type="molecule type" value="Genomic_DNA"/>
</dbReference>
<gene>
    <name evidence="2" type="ORF">TSAR_008487</name>
</gene>
<proteinExistence type="predicted"/>
<keyword evidence="3" id="KW-1185">Reference proteome</keyword>
<accession>A0A232FGM9</accession>
<dbReference type="AlphaFoldDB" id="A0A232FGM9"/>
<comment type="caution">
    <text evidence="2">The sequence shown here is derived from an EMBL/GenBank/DDBJ whole genome shotgun (WGS) entry which is preliminary data.</text>
</comment>
<dbReference type="Proteomes" id="UP000215335">
    <property type="component" value="Unassembled WGS sequence"/>
</dbReference>
<organism evidence="2 3">
    <name type="scientific">Trichomalopsis sarcophagae</name>
    <dbReference type="NCBI Taxonomy" id="543379"/>
    <lineage>
        <taxon>Eukaryota</taxon>
        <taxon>Metazoa</taxon>
        <taxon>Ecdysozoa</taxon>
        <taxon>Arthropoda</taxon>
        <taxon>Hexapoda</taxon>
        <taxon>Insecta</taxon>
        <taxon>Pterygota</taxon>
        <taxon>Neoptera</taxon>
        <taxon>Endopterygota</taxon>
        <taxon>Hymenoptera</taxon>
        <taxon>Apocrita</taxon>
        <taxon>Proctotrupomorpha</taxon>
        <taxon>Chalcidoidea</taxon>
        <taxon>Pteromalidae</taxon>
        <taxon>Pteromalinae</taxon>
        <taxon>Trichomalopsis</taxon>
    </lineage>
</organism>
<evidence type="ECO:0000313" key="3">
    <source>
        <dbReference type="Proteomes" id="UP000215335"/>
    </source>
</evidence>
<feature type="signal peptide" evidence="1">
    <location>
        <begin position="1"/>
        <end position="20"/>
    </location>
</feature>